<keyword evidence="3" id="KW-1185">Reference proteome</keyword>
<reference evidence="3" key="1">
    <citation type="journal article" date="2017" name="Med. Chem. Commun.">
        <title>Nonomuraea sp. ATCC 55076 harbours the largest actinomycete chromosome to date and the kistamicin biosynthetic gene cluster.</title>
        <authorList>
            <person name="Nazari B."/>
            <person name="Forneris C.C."/>
            <person name="Gibson M.I."/>
            <person name="Moon K."/>
            <person name="Schramma K.R."/>
            <person name="Seyedsayamdost M.R."/>
        </authorList>
    </citation>
    <scope>NUCLEOTIDE SEQUENCE [LARGE SCALE GENOMIC DNA]</scope>
    <source>
        <strain evidence="3">ATCC 55076</strain>
    </source>
</reference>
<keyword evidence="1" id="KW-1133">Transmembrane helix</keyword>
<evidence type="ECO:0000256" key="1">
    <source>
        <dbReference type="SAM" id="Phobius"/>
    </source>
</evidence>
<protein>
    <submittedName>
        <fullName evidence="2">Uncharacterized protein</fullName>
    </submittedName>
</protein>
<dbReference type="EMBL" id="CP017717">
    <property type="protein sequence ID" value="AQZ69346.1"/>
    <property type="molecule type" value="Genomic_DNA"/>
</dbReference>
<organism evidence="2 3">
    <name type="scientific">[Actinomadura] parvosata subsp. kistnae</name>
    <dbReference type="NCBI Taxonomy" id="1909395"/>
    <lineage>
        <taxon>Bacteria</taxon>
        <taxon>Bacillati</taxon>
        <taxon>Actinomycetota</taxon>
        <taxon>Actinomycetes</taxon>
        <taxon>Streptosporangiales</taxon>
        <taxon>Streptosporangiaceae</taxon>
        <taxon>Nonomuraea</taxon>
    </lineage>
</organism>
<gene>
    <name evidence="2" type="ORF">BKM31_54825</name>
</gene>
<keyword evidence="1" id="KW-0472">Membrane</keyword>
<sequence length="98" mass="10091">MDRTRFWVGAAGGVAMVVAVMLALTATNVGVMALYVVLYLVDDPRLLVVLAAVGLVAGILGSALLAGSREPCRRGFGIALTSGWAMVVVGVPVFLMVS</sequence>
<feature type="transmembrane region" description="Helical" evidence="1">
    <location>
        <begin position="7"/>
        <end position="40"/>
    </location>
</feature>
<dbReference type="AlphaFoldDB" id="A0A1V0AGM7"/>
<name>A0A1V0AGM7_9ACTN</name>
<feature type="transmembrane region" description="Helical" evidence="1">
    <location>
        <begin position="46"/>
        <end position="66"/>
    </location>
</feature>
<evidence type="ECO:0000313" key="3">
    <source>
        <dbReference type="Proteomes" id="UP000190797"/>
    </source>
</evidence>
<dbReference type="KEGG" id="noa:BKM31_54825"/>
<accession>A0A1V0AGM7</accession>
<evidence type="ECO:0000313" key="2">
    <source>
        <dbReference type="EMBL" id="AQZ69346.1"/>
    </source>
</evidence>
<keyword evidence="1" id="KW-0812">Transmembrane</keyword>
<dbReference type="Proteomes" id="UP000190797">
    <property type="component" value="Chromosome"/>
</dbReference>
<feature type="transmembrane region" description="Helical" evidence="1">
    <location>
        <begin position="78"/>
        <end position="97"/>
    </location>
</feature>
<proteinExistence type="predicted"/>